<dbReference type="Pfam" id="PF17206">
    <property type="entry name" value="SeqA_N"/>
    <property type="match status" value="1"/>
</dbReference>
<evidence type="ECO:0000313" key="3">
    <source>
        <dbReference type="Proteomes" id="UP000286482"/>
    </source>
</evidence>
<dbReference type="EMBL" id="RAQO01000009">
    <property type="protein sequence ID" value="RKF14346.1"/>
    <property type="molecule type" value="Genomic_DNA"/>
</dbReference>
<dbReference type="GO" id="GO:0006355">
    <property type="term" value="P:regulation of DNA-templated transcription"/>
    <property type="evidence" value="ECO:0007669"/>
    <property type="project" value="InterPro"/>
</dbReference>
<sequence>MTMKTIEVTEAIYDKLAAKVIGFGETPNSVIERLLKDVDGKSTKPTLDFYPSNDVEFKKLLLKNKKAEVALYKTNGEIEVLVWNASKLKESSNIKANIWSGYLRDWETKGIKKAEFSIYEQPEDTNKSSEHFERCEIFSAITNIPYKTLIQLEFDAEIEASEGSKCLVLTFIAGQNLGQLESNAFFDSSTNSIRVYQHETGYPL</sequence>
<comment type="caution">
    <text evidence="2">The sequence shown here is derived from an EMBL/GenBank/DDBJ whole genome shotgun (WGS) entry which is preliminary data.</text>
</comment>
<dbReference type="Gene3D" id="1.10.1220.10">
    <property type="entry name" value="Met repressor-like"/>
    <property type="match status" value="1"/>
</dbReference>
<dbReference type="Proteomes" id="UP000286482">
    <property type="component" value="Unassembled WGS sequence"/>
</dbReference>
<dbReference type="AlphaFoldDB" id="A0A420E754"/>
<gene>
    <name evidence="2" type="ORF">DBZ36_16955</name>
</gene>
<evidence type="ECO:0000313" key="2">
    <source>
        <dbReference type="EMBL" id="RKF14346.1"/>
    </source>
</evidence>
<protein>
    <recommendedName>
        <fullName evidence="1">Negative modulator of initiation of replication SeqA N-terminal domain-containing protein</fullName>
    </recommendedName>
</protein>
<dbReference type="InterPro" id="IPR033761">
    <property type="entry name" value="SeqA_N"/>
</dbReference>
<keyword evidence="3" id="KW-1185">Reference proteome</keyword>
<evidence type="ECO:0000259" key="1">
    <source>
        <dbReference type="Pfam" id="PF17206"/>
    </source>
</evidence>
<dbReference type="InterPro" id="IPR013321">
    <property type="entry name" value="Arc_rbn_hlx_hlx"/>
</dbReference>
<proteinExistence type="predicted"/>
<organism evidence="2 3">
    <name type="scientific">Alginatibacterium sediminis</name>
    <dbReference type="NCBI Taxonomy" id="2164068"/>
    <lineage>
        <taxon>Bacteria</taxon>
        <taxon>Pseudomonadati</taxon>
        <taxon>Pseudomonadota</taxon>
        <taxon>Gammaproteobacteria</taxon>
        <taxon>Alteromonadales</taxon>
        <taxon>Alteromonadaceae</taxon>
        <taxon>Alginatibacterium</taxon>
    </lineage>
</organism>
<feature type="domain" description="Negative modulator of initiation of replication SeqA N-terminal" evidence="1">
    <location>
        <begin position="3"/>
        <end position="36"/>
    </location>
</feature>
<accession>A0A420E754</accession>
<name>A0A420E754_9ALTE</name>
<reference evidence="2 3" key="1">
    <citation type="submission" date="2018-09" db="EMBL/GenBank/DDBJ databases">
        <authorList>
            <person name="Wang Z."/>
        </authorList>
    </citation>
    <scope>NUCLEOTIDE SEQUENCE [LARGE SCALE GENOMIC DNA]</scope>
    <source>
        <strain evidence="2 3">ALS 81</strain>
    </source>
</reference>